<dbReference type="CDD" id="cd04301">
    <property type="entry name" value="NAT_SF"/>
    <property type="match status" value="1"/>
</dbReference>
<accession>A0ABU3VZ31</accession>
<dbReference type="InterPro" id="IPR000182">
    <property type="entry name" value="GNAT_dom"/>
</dbReference>
<dbReference type="PANTHER" id="PTHR43800">
    <property type="entry name" value="PEPTIDYL-LYSINE N-ACETYLTRANSFERASE YJAB"/>
    <property type="match status" value="1"/>
</dbReference>
<organism evidence="4 5">
    <name type="scientific">Marinobacter xestospongiae</name>
    <dbReference type="NCBI Taxonomy" id="994319"/>
    <lineage>
        <taxon>Bacteria</taxon>
        <taxon>Pseudomonadati</taxon>
        <taxon>Pseudomonadota</taxon>
        <taxon>Gammaproteobacteria</taxon>
        <taxon>Pseudomonadales</taxon>
        <taxon>Marinobacteraceae</taxon>
        <taxon>Marinobacter</taxon>
    </lineage>
</organism>
<dbReference type="Proteomes" id="UP001269819">
    <property type="component" value="Unassembled WGS sequence"/>
</dbReference>
<gene>
    <name evidence="4" type="ORF">RYS15_12675</name>
</gene>
<dbReference type="GO" id="GO:0016746">
    <property type="term" value="F:acyltransferase activity"/>
    <property type="evidence" value="ECO:0007669"/>
    <property type="project" value="UniProtKB-KW"/>
</dbReference>
<dbReference type="EC" id="2.3.1.-" evidence="4"/>
<feature type="domain" description="N-acetyltransferase" evidence="3">
    <location>
        <begin position="1"/>
        <end position="146"/>
    </location>
</feature>
<reference evidence="4 5" key="1">
    <citation type="submission" date="2023-10" db="EMBL/GenBank/DDBJ databases">
        <title>Characteristics and mechanism of a salt-tolerant marine origin heterotrophic nitrifying- aerobic denitrifying bacteria Marinobacter xestospongiae HN1.</title>
        <authorList>
            <person name="Qi R."/>
        </authorList>
    </citation>
    <scope>NUCLEOTIDE SEQUENCE [LARGE SCALE GENOMIC DNA]</scope>
    <source>
        <strain evidence="4 5">HN1</strain>
    </source>
</reference>
<dbReference type="SUPFAM" id="SSF55729">
    <property type="entry name" value="Acyl-CoA N-acyltransferases (Nat)"/>
    <property type="match status" value="1"/>
</dbReference>
<evidence type="ECO:0000259" key="3">
    <source>
        <dbReference type="PROSITE" id="PS51186"/>
    </source>
</evidence>
<dbReference type="RefSeq" id="WP_316974213.1">
    <property type="nucleotide sequence ID" value="NZ_JAWIIJ010000008.1"/>
</dbReference>
<sequence length="147" mass="16508">MQIESAHRDDYSRLIDVWEASVRATHDFLTEPDIEALRPLILEQYFDAVTLDCIRDSHGEIQGFSGTAGDQLEMLFIAPTHRGSGLGRALCQHAVDRRLVTRVDVNEHNPQAIGFYQRLGFEVVGRSPVDGQGRPFPLLHMALTTTH</sequence>
<dbReference type="Pfam" id="PF13508">
    <property type="entry name" value="Acetyltransf_7"/>
    <property type="match status" value="1"/>
</dbReference>
<evidence type="ECO:0000256" key="1">
    <source>
        <dbReference type="ARBA" id="ARBA00022679"/>
    </source>
</evidence>
<proteinExistence type="predicted"/>
<protein>
    <submittedName>
        <fullName evidence="4">GNAT family N-acetyltransferase</fullName>
        <ecNumber evidence="4">2.3.1.-</ecNumber>
    </submittedName>
</protein>
<name>A0ABU3VZ31_9GAMM</name>
<dbReference type="PROSITE" id="PS51186">
    <property type="entry name" value="GNAT"/>
    <property type="match status" value="1"/>
</dbReference>
<comment type="caution">
    <text evidence="4">The sequence shown here is derived from an EMBL/GenBank/DDBJ whole genome shotgun (WGS) entry which is preliminary data.</text>
</comment>
<evidence type="ECO:0000313" key="5">
    <source>
        <dbReference type="Proteomes" id="UP001269819"/>
    </source>
</evidence>
<dbReference type="Gene3D" id="3.40.630.30">
    <property type="match status" value="1"/>
</dbReference>
<evidence type="ECO:0000313" key="4">
    <source>
        <dbReference type="EMBL" id="MDV2079540.1"/>
    </source>
</evidence>
<keyword evidence="2 4" id="KW-0012">Acyltransferase</keyword>
<dbReference type="InterPro" id="IPR016181">
    <property type="entry name" value="Acyl_CoA_acyltransferase"/>
</dbReference>
<dbReference type="EMBL" id="JAWIIJ010000008">
    <property type="protein sequence ID" value="MDV2079540.1"/>
    <property type="molecule type" value="Genomic_DNA"/>
</dbReference>
<keyword evidence="5" id="KW-1185">Reference proteome</keyword>
<evidence type="ECO:0000256" key="2">
    <source>
        <dbReference type="ARBA" id="ARBA00023315"/>
    </source>
</evidence>
<dbReference type="PANTHER" id="PTHR43800:SF1">
    <property type="entry name" value="PEPTIDYL-LYSINE N-ACETYLTRANSFERASE YJAB"/>
    <property type="match status" value="1"/>
</dbReference>
<keyword evidence="1 4" id="KW-0808">Transferase</keyword>